<comment type="caution">
    <text evidence="1">The sequence shown here is derived from an EMBL/GenBank/DDBJ whole genome shotgun (WGS) entry which is preliminary data.</text>
</comment>
<protein>
    <submittedName>
        <fullName evidence="1">Uncharacterized protein</fullName>
    </submittedName>
</protein>
<dbReference type="EMBL" id="CAJJDO010000170">
    <property type="protein sequence ID" value="CAD8212628.1"/>
    <property type="molecule type" value="Genomic_DNA"/>
</dbReference>
<evidence type="ECO:0000313" key="2">
    <source>
        <dbReference type="Proteomes" id="UP000689195"/>
    </source>
</evidence>
<sequence>MSILQTDSEKISCKAHNNEYCVAADLNTKGQRDVNFLCIKCIIEQLSNKKITLIDDTKRLICEMKTQKIENQQKEKEKRYFLDIIKQIVTVDVAFDKMTSFIQQRLFYIQKEIESLQYEGKNNYLEDLTELSRIYSEEKFDNGIKIQEDNKIIEEIEKQFETLFNTPQYLQLNQTIKNTRSLLQETTEATVLIYLIQPSNEKLVYLLMTQKTPSLKKLCKIHKKEIIMFDADVESKIRKQRKNLCVYIV</sequence>
<name>A0A8S1YGW0_9CILI</name>
<reference evidence="1" key="1">
    <citation type="submission" date="2021-01" db="EMBL/GenBank/DDBJ databases">
        <authorList>
            <consortium name="Genoscope - CEA"/>
            <person name="William W."/>
        </authorList>
    </citation>
    <scope>NUCLEOTIDE SEQUENCE</scope>
</reference>
<proteinExistence type="predicted"/>
<dbReference type="Proteomes" id="UP000689195">
    <property type="component" value="Unassembled WGS sequence"/>
</dbReference>
<evidence type="ECO:0000313" key="1">
    <source>
        <dbReference type="EMBL" id="CAD8212628.1"/>
    </source>
</evidence>
<accession>A0A8S1YGW0</accession>
<dbReference type="OrthoDB" id="318830at2759"/>
<keyword evidence="2" id="KW-1185">Reference proteome</keyword>
<dbReference type="AlphaFoldDB" id="A0A8S1YGW0"/>
<gene>
    <name evidence="1" type="ORF">PPENT_87.1.T1700005</name>
</gene>
<organism evidence="1 2">
    <name type="scientific">Paramecium pentaurelia</name>
    <dbReference type="NCBI Taxonomy" id="43138"/>
    <lineage>
        <taxon>Eukaryota</taxon>
        <taxon>Sar</taxon>
        <taxon>Alveolata</taxon>
        <taxon>Ciliophora</taxon>
        <taxon>Intramacronucleata</taxon>
        <taxon>Oligohymenophorea</taxon>
        <taxon>Peniculida</taxon>
        <taxon>Parameciidae</taxon>
        <taxon>Paramecium</taxon>
    </lineage>
</organism>